<feature type="transmembrane region" description="Helical" evidence="1">
    <location>
        <begin position="37"/>
        <end position="68"/>
    </location>
</feature>
<protein>
    <submittedName>
        <fullName evidence="2">DUF2809 domain-containing protein</fullName>
    </submittedName>
</protein>
<keyword evidence="1" id="KW-0812">Transmembrane</keyword>
<keyword evidence="1" id="KW-1133">Transmembrane helix</keyword>
<evidence type="ECO:0000256" key="1">
    <source>
        <dbReference type="SAM" id="Phobius"/>
    </source>
</evidence>
<feature type="transmembrane region" description="Helical" evidence="1">
    <location>
        <begin position="88"/>
        <end position="115"/>
    </location>
</feature>
<dbReference type="InterPro" id="IPR021257">
    <property type="entry name" value="DUF2809"/>
</dbReference>
<organism evidence="2 3">
    <name type="scientific">Mucilaginibacter hurinus</name>
    <dbReference type="NCBI Taxonomy" id="2201324"/>
    <lineage>
        <taxon>Bacteria</taxon>
        <taxon>Pseudomonadati</taxon>
        <taxon>Bacteroidota</taxon>
        <taxon>Sphingobacteriia</taxon>
        <taxon>Sphingobacteriales</taxon>
        <taxon>Sphingobacteriaceae</taxon>
        <taxon>Mucilaginibacter</taxon>
    </lineage>
</organism>
<dbReference type="OrthoDB" id="5360192at2"/>
<comment type="caution">
    <text evidence="2">The sequence shown here is derived from an EMBL/GenBank/DDBJ whole genome shotgun (WGS) entry which is preliminary data.</text>
</comment>
<keyword evidence="1" id="KW-0472">Membrane</keyword>
<reference evidence="2 3" key="1">
    <citation type="submission" date="2018-05" db="EMBL/GenBank/DDBJ databases">
        <title>Mucilaginibacter hurinus sp. nov., isolated from briquette warehouse soil.</title>
        <authorList>
            <person name="Choi L."/>
        </authorList>
    </citation>
    <scope>NUCLEOTIDE SEQUENCE [LARGE SCALE GENOMIC DNA]</scope>
    <source>
        <strain evidence="2 3">ZR32</strain>
    </source>
</reference>
<dbReference type="EMBL" id="QGDC01000002">
    <property type="protein sequence ID" value="RCH55826.1"/>
    <property type="molecule type" value="Genomic_DNA"/>
</dbReference>
<name>A0A367GSK0_9SPHI</name>
<dbReference type="Pfam" id="PF10990">
    <property type="entry name" value="DUF2809"/>
    <property type="match status" value="1"/>
</dbReference>
<sequence length="122" mass="13700">MKLDITYFLLFILLLVTEAIIALFLNDGFIRPYAGDFLVVMLMYCFAKSFAATPLLPTAIGVLLLAYLIELSQFFHLARLLGVQHSTIAQLLIGQAFSWIDMVAYTLGVITIIIIEKLRLKS</sequence>
<evidence type="ECO:0000313" key="2">
    <source>
        <dbReference type="EMBL" id="RCH55826.1"/>
    </source>
</evidence>
<dbReference type="AlphaFoldDB" id="A0A367GSK0"/>
<proteinExistence type="predicted"/>
<feature type="transmembrane region" description="Helical" evidence="1">
    <location>
        <begin position="6"/>
        <end position="25"/>
    </location>
</feature>
<evidence type="ECO:0000313" key="3">
    <source>
        <dbReference type="Proteomes" id="UP000253209"/>
    </source>
</evidence>
<gene>
    <name evidence="2" type="ORF">DJ568_03455</name>
</gene>
<accession>A0A367GSK0</accession>
<dbReference type="Proteomes" id="UP000253209">
    <property type="component" value="Unassembled WGS sequence"/>
</dbReference>
<dbReference type="RefSeq" id="WP_114003861.1">
    <property type="nucleotide sequence ID" value="NZ_QGDC01000002.1"/>
</dbReference>
<keyword evidence="3" id="KW-1185">Reference proteome</keyword>